<dbReference type="SUPFAM" id="SSF54197">
    <property type="entry name" value="HIT-like"/>
    <property type="match status" value="1"/>
</dbReference>
<dbReference type="InterPro" id="IPR036265">
    <property type="entry name" value="HIT-like_sf"/>
</dbReference>
<evidence type="ECO:0000256" key="1">
    <source>
        <dbReference type="PROSITE-ProRule" id="PRU00464"/>
    </source>
</evidence>
<dbReference type="InterPro" id="IPR011146">
    <property type="entry name" value="HIT-like"/>
</dbReference>
<dbReference type="Proteomes" id="UP000288623">
    <property type="component" value="Unassembled WGS sequence"/>
</dbReference>
<accession>A0A433RWM9</accession>
<dbReference type="GO" id="GO:0003824">
    <property type="term" value="F:catalytic activity"/>
    <property type="evidence" value="ECO:0007669"/>
    <property type="project" value="InterPro"/>
</dbReference>
<evidence type="ECO:0000259" key="2">
    <source>
        <dbReference type="PROSITE" id="PS51084"/>
    </source>
</evidence>
<gene>
    <name evidence="3" type="ORF">QI30_04615</name>
</gene>
<dbReference type="Pfam" id="PF01230">
    <property type="entry name" value="HIT"/>
    <property type="match status" value="1"/>
</dbReference>
<dbReference type="RefSeq" id="WP_126989785.1">
    <property type="nucleotide sequence ID" value="NZ_JTFC01000015.1"/>
</dbReference>
<dbReference type="EMBL" id="JTFC01000015">
    <property type="protein sequence ID" value="RUS57678.1"/>
    <property type="molecule type" value="Genomic_DNA"/>
</dbReference>
<dbReference type="InterPro" id="IPR052908">
    <property type="entry name" value="AP-4-A_phosphorylase"/>
</dbReference>
<protein>
    <submittedName>
        <fullName evidence="3">Histidine triad (HIT) protein</fullName>
    </submittedName>
</protein>
<feature type="short sequence motif" description="Histidine triad motif" evidence="1">
    <location>
        <begin position="92"/>
        <end position="96"/>
    </location>
</feature>
<dbReference type="Gene3D" id="3.30.428.10">
    <property type="entry name" value="HIT-like"/>
    <property type="match status" value="1"/>
</dbReference>
<dbReference type="PROSITE" id="PS51084">
    <property type="entry name" value="HIT_2"/>
    <property type="match status" value="1"/>
</dbReference>
<dbReference type="OrthoDB" id="9784774at2"/>
<keyword evidence="4" id="KW-1185">Reference proteome</keyword>
<evidence type="ECO:0000313" key="3">
    <source>
        <dbReference type="EMBL" id="RUS57678.1"/>
    </source>
</evidence>
<reference evidence="3 4" key="1">
    <citation type="submission" date="2014-11" db="EMBL/GenBank/DDBJ databases">
        <title>Genome sequence and analysis of novel Kurthia sp.</title>
        <authorList>
            <person name="Lawson J.N."/>
            <person name="Gonzalez J.E."/>
            <person name="Rinauldi L."/>
            <person name="Xuan Z."/>
            <person name="Firman A."/>
            <person name="Shaddox L."/>
            <person name="Trudeau A."/>
            <person name="Shah S."/>
            <person name="Reiman D."/>
        </authorList>
    </citation>
    <scope>NUCLEOTIDE SEQUENCE [LARGE SCALE GENOMIC DNA]</scope>
    <source>
        <strain evidence="3 4">3B1D</strain>
    </source>
</reference>
<dbReference type="PANTHER" id="PTHR42997:SF1">
    <property type="entry name" value="AP-4-A PHOSPHORYLASE"/>
    <property type="match status" value="1"/>
</dbReference>
<feature type="domain" description="HIT" evidence="2">
    <location>
        <begin position="1"/>
        <end position="107"/>
    </location>
</feature>
<proteinExistence type="predicted"/>
<dbReference type="PANTHER" id="PTHR42997">
    <property type="entry name" value="HIT FAMILY HYDROLASE"/>
    <property type="match status" value="1"/>
</dbReference>
<sequence>MTCIFCHSITAAQILTETAHFKVVFDIDPIQQGHVLILSKEHLMDLRELSEVQLLELHNIEKAIITIFEQELLVDGVSVIQNNGAIMDEGTHFHVHLVPRYKGDNFWEHHIVNQKAAALETVKLRLKRLAK</sequence>
<name>A0A433RWM9_9BACL</name>
<dbReference type="AlphaFoldDB" id="A0A433RWM9"/>
<organism evidence="3 4">
    <name type="scientific">Candidatus Kurthia intestinigallinarum</name>
    <dbReference type="NCBI Taxonomy" id="1562256"/>
    <lineage>
        <taxon>Bacteria</taxon>
        <taxon>Bacillati</taxon>
        <taxon>Bacillota</taxon>
        <taxon>Bacilli</taxon>
        <taxon>Bacillales</taxon>
        <taxon>Caryophanaceae</taxon>
        <taxon>Kurthia</taxon>
    </lineage>
</organism>
<comment type="caution">
    <text evidence="3">The sequence shown here is derived from an EMBL/GenBank/DDBJ whole genome shotgun (WGS) entry which is preliminary data.</text>
</comment>
<evidence type="ECO:0000313" key="4">
    <source>
        <dbReference type="Proteomes" id="UP000288623"/>
    </source>
</evidence>